<dbReference type="PRINTS" id="PR00455">
    <property type="entry name" value="HTHTETR"/>
</dbReference>
<evidence type="ECO:0000256" key="1">
    <source>
        <dbReference type="ARBA" id="ARBA00023125"/>
    </source>
</evidence>
<dbReference type="EMBL" id="JACCBU010000001">
    <property type="protein sequence ID" value="NYE70057.1"/>
    <property type="molecule type" value="Genomic_DNA"/>
</dbReference>
<dbReference type="Proteomes" id="UP000569914">
    <property type="component" value="Unassembled WGS sequence"/>
</dbReference>
<dbReference type="SUPFAM" id="SSF46689">
    <property type="entry name" value="Homeodomain-like"/>
    <property type="match status" value="1"/>
</dbReference>
<feature type="DNA-binding region" description="H-T-H motif" evidence="2">
    <location>
        <begin position="24"/>
        <end position="43"/>
    </location>
</feature>
<organism evidence="4 5">
    <name type="scientific">Microlunatus parietis</name>
    <dbReference type="NCBI Taxonomy" id="682979"/>
    <lineage>
        <taxon>Bacteria</taxon>
        <taxon>Bacillati</taxon>
        <taxon>Actinomycetota</taxon>
        <taxon>Actinomycetes</taxon>
        <taxon>Propionibacteriales</taxon>
        <taxon>Propionibacteriaceae</taxon>
        <taxon>Microlunatus</taxon>
    </lineage>
</organism>
<evidence type="ECO:0000259" key="3">
    <source>
        <dbReference type="PROSITE" id="PS50977"/>
    </source>
</evidence>
<feature type="domain" description="HTH tetR-type" evidence="3">
    <location>
        <begin position="1"/>
        <end position="61"/>
    </location>
</feature>
<evidence type="ECO:0000313" key="5">
    <source>
        <dbReference type="Proteomes" id="UP000569914"/>
    </source>
</evidence>
<dbReference type="PANTHER" id="PTHR30055:SF219">
    <property type="entry name" value="TRANSCRIPTIONAL REGULATORY PROTEIN"/>
    <property type="match status" value="1"/>
</dbReference>
<dbReference type="GO" id="GO:0003700">
    <property type="term" value="F:DNA-binding transcription factor activity"/>
    <property type="evidence" value="ECO:0007669"/>
    <property type="project" value="TreeGrafter"/>
</dbReference>
<dbReference type="InterPro" id="IPR036271">
    <property type="entry name" value="Tet_transcr_reg_TetR-rel_C_sf"/>
</dbReference>
<proteinExistence type="predicted"/>
<comment type="caution">
    <text evidence="4">The sequence shown here is derived from an EMBL/GenBank/DDBJ whole genome shotgun (WGS) entry which is preliminary data.</text>
</comment>
<sequence>MSQRDDLLDAARRLLVEKGYDRTTARDLAAAAGSHLGSIGYHFGSKDALMTEATLLAQGAWGSMVDQALAAANAASPGRRIEICIDTLAAAVKEQRGILVASAQAMTKTAFDDELHRTLAEVHADARTDFAALALGTPRDQIDDHTARTLGSTVHALIVGFSMQLLIDEDSVPSGSEVAQAIRTLAGC</sequence>
<dbReference type="Gene3D" id="1.10.357.10">
    <property type="entry name" value="Tetracycline Repressor, domain 2"/>
    <property type="match status" value="1"/>
</dbReference>
<reference evidence="4 5" key="1">
    <citation type="submission" date="2020-07" db="EMBL/GenBank/DDBJ databases">
        <title>Sequencing the genomes of 1000 actinobacteria strains.</title>
        <authorList>
            <person name="Klenk H.-P."/>
        </authorList>
    </citation>
    <scope>NUCLEOTIDE SEQUENCE [LARGE SCALE GENOMIC DNA]</scope>
    <source>
        <strain evidence="4 5">DSM 22083</strain>
    </source>
</reference>
<dbReference type="GO" id="GO:0000976">
    <property type="term" value="F:transcription cis-regulatory region binding"/>
    <property type="evidence" value="ECO:0007669"/>
    <property type="project" value="TreeGrafter"/>
</dbReference>
<dbReference type="Pfam" id="PF00440">
    <property type="entry name" value="TetR_N"/>
    <property type="match status" value="1"/>
</dbReference>
<dbReference type="InterPro" id="IPR001647">
    <property type="entry name" value="HTH_TetR"/>
</dbReference>
<gene>
    <name evidence="4" type="ORF">BKA15_001386</name>
</gene>
<dbReference type="InterPro" id="IPR009057">
    <property type="entry name" value="Homeodomain-like_sf"/>
</dbReference>
<dbReference type="RefSeq" id="WP_179749252.1">
    <property type="nucleotide sequence ID" value="NZ_JACCBU010000001.1"/>
</dbReference>
<evidence type="ECO:0000313" key="4">
    <source>
        <dbReference type="EMBL" id="NYE70057.1"/>
    </source>
</evidence>
<dbReference type="SUPFAM" id="SSF48498">
    <property type="entry name" value="Tetracyclin repressor-like, C-terminal domain"/>
    <property type="match status" value="1"/>
</dbReference>
<dbReference type="PROSITE" id="PS50977">
    <property type="entry name" value="HTH_TETR_2"/>
    <property type="match status" value="1"/>
</dbReference>
<name>A0A7Y9I4D8_9ACTN</name>
<keyword evidence="5" id="KW-1185">Reference proteome</keyword>
<keyword evidence="1 2" id="KW-0238">DNA-binding</keyword>
<dbReference type="AlphaFoldDB" id="A0A7Y9I4D8"/>
<protein>
    <submittedName>
        <fullName evidence="4">AcrR family transcriptional regulator</fullName>
    </submittedName>
</protein>
<evidence type="ECO:0000256" key="2">
    <source>
        <dbReference type="PROSITE-ProRule" id="PRU00335"/>
    </source>
</evidence>
<dbReference type="PANTHER" id="PTHR30055">
    <property type="entry name" value="HTH-TYPE TRANSCRIPTIONAL REGULATOR RUTR"/>
    <property type="match status" value="1"/>
</dbReference>
<accession>A0A7Y9I4D8</accession>
<dbReference type="InterPro" id="IPR050109">
    <property type="entry name" value="HTH-type_TetR-like_transc_reg"/>
</dbReference>